<proteinExistence type="predicted"/>
<name>A0A645C8C5_9ZZZZ</name>
<evidence type="ECO:0000313" key="2">
    <source>
        <dbReference type="EMBL" id="MPM73591.1"/>
    </source>
</evidence>
<comment type="caution">
    <text evidence="2">The sequence shown here is derived from an EMBL/GenBank/DDBJ whole genome shotgun (WGS) entry which is preliminary data.</text>
</comment>
<feature type="domain" description="TRAM" evidence="1">
    <location>
        <begin position="1"/>
        <end position="34"/>
    </location>
</feature>
<sequence>MVFFKSDYEIMSGEFADVKINEASDYDLIGEAVY</sequence>
<gene>
    <name evidence="2" type="ORF">SDC9_120573</name>
</gene>
<dbReference type="InterPro" id="IPR002792">
    <property type="entry name" value="TRAM_dom"/>
</dbReference>
<dbReference type="AlphaFoldDB" id="A0A645C8C5"/>
<dbReference type="PROSITE" id="PS50926">
    <property type="entry name" value="TRAM"/>
    <property type="match status" value="1"/>
</dbReference>
<dbReference type="InterPro" id="IPR012340">
    <property type="entry name" value="NA-bd_OB-fold"/>
</dbReference>
<reference evidence="2" key="1">
    <citation type="submission" date="2019-08" db="EMBL/GenBank/DDBJ databases">
        <authorList>
            <person name="Kucharzyk K."/>
            <person name="Murdoch R.W."/>
            <person name="Higgins S."/>
            <person name="Loffler F."/>
        </authorList>
    </citation>
    <scope>NUCLEOTIDE SEQUENCE</scope>
</reference>
<protein>
    <recommendedName>
        <fullName evidence="1">TRAM domain-containing protein</fullName>
    </recommendedName>
</protein>
<dbReference type="Gene3D" id="2.40.50.140">
    <property type="entry name" value="Nucleic acid-binding proteins"/>
    <property type="match status" value="1"/>
</dbReference>
<organism evidence="2">
    <name type="scientific">bioreactor metagenome</name>
    <dbReference type="NCBI Taxonomy" id="1076179"/>
    <lineage>
        <taxon>unclassified sequences</taxon>
        <taxon>metagenomes</taxon>
        <taxon>ecological metagenomes</taxon>
    </lineage>
</organism>
<accession>A0A645C8C5</accession>
<evidence type="ECO:0000259" key="1">
    <source>
        <dbReference type="PROSITE" id="PS50926"/>
    </source>
</evidence>
<dbReference type="EMBL" id="VSSQ01025457">
    <property type="protein sequence ID" value="MPM73591.1"/>
    <property type="molecule type" value="Genomic_DNA"/>
</dbReference>
<dbReference type="Pfam" id="PF18693">
    <property type="entry name" value="TRAM_2"/>
    <property type="match status" value="1"/>
</dbReference>